<dbReference type="InterPro" id="IPR027806">
    <property type="entry name" value="HARBI1_dom"/>
</dbReference>
<comment type="cofactor">
    <cofactor evidence="1">
        <name>a divalent metal cation</name>
        <dbReference type="ChEBI" id="CHEBI:60240"/>
    </cofactor>
</comment>
<evidence type="ECO:0000256" key="3">
    <source>
        <dbReference type="SAM" id="Coils"/>
    </source>
</evidence>
<feature type="compositionally biased region" description="Polar residues" evidence="4">
    <location>
        <begin position="33"/>
        <end position="43"/>
    </location>
</feature>
<dbReference type="PANTHER" id="PTHR23080">
    <property type="entry name" value="THAP DOMAIN PROTEIN"/>
    <property type="match status" value="1"/>
</dbReference>
<feature type="region of interest" description="Disordered" evidence="4">
    <location>
        <begin position="1"/>
        <end position="54"/>
    </location>
</feature>
<name>A0A6B0VEI9_IXORI</name>
<dbReference type="AlphaFoldDB" id="A0A6B0VEI9"/>
<evidence type="ECO:0000259" key="6">
    <source>
        <dbReference type="Pfam" id="PF13613"/>
    </source>
</evidence>
<evidence type="ECO:0000256" key="2">
    <source>
        <dbReference type="ARBA" id="ARBA00022723"/>
    </source>
</evidence>
<dbReference type="Pfam" id="PF13359">
    <property type="entry name" value="DDE_Tnp_4"/>
    <property type="match status" value="1"/>
</dbReference>
<reference evidence="7" key="1">
    <citation type="submission" date="2019-12" db="EMBL/GenBank/DDBJ databases">
        <title>An insight into the sialome of adult female Ixodes ricinus ticks feeding for 6 days.</title>
        <authorList>
            <person name="Perner J."/>
            <person name="Ribeiro J.M.C."/>
        </authorList>
    </citation>
    <scope>NUCLEOTIDE SEQUENCE</scope>
    <source>
        <strain evidence="7">Semi-engorged</strain>
        <tissue evidence="7">Salivary glands</tissue>
    </source>
</reference>
<dbReference type="InterPro" id="IPR027805">
    <property type="entry name" value="Transposase_HTH_dom"/>
</dbReference>
<dbReference type="EMBL" id="GIFC01017565">
    <property type="protein sequence ID" value="MXU99648.1"/>
    <property type="molecule type" value="Transcribed_RNA"/>
</dbReference>
<evidence type="ECO:0000256" key="4">
    <source>
        <dbReference type="SAM" id="MobiDB-lite"/>
    </source>
</evidence>
<sequence length="476" mass="54461">MTRIPTVFPHATQRNKPERRRLSRQPIAAAQCVPSTEASQGSGDESGPMASNDETARTLDWSTVVQPEHSYGLPAECNKELKKIIFDQRADLLILQEQLEEARATIESLRTKGRELEVQFSKTLDELRRSNEKLESQLRFLQRDHTKLKERLRERPQEFQYAALVQDPKKLKYYTGFATPELLEGFLSFLRPHIERLHYWKMKPPATESARKFALVMEDQFLLVMMRLRLGLDGTDLAYRFGVSESTVSRTWITWLDFLYNRLVQVPISMPPALCDKYRPQVFLEKGYATVDGILDCTEVFIETPSSFRVQGETYSTYKKHNTTKGLVMCSPNGVVTFVSDLAPGRLSDKELTASSKVLDSVSPGRSIMADRGFVIEEECRKRSIQLNIPPFMRGKTQLSPEEEQETRQIASVRIHIERVIRRIKTFKILSSIFPNSMASQLNKVWHVCARISNFVERPLLEGMPQASSPVVACPT</sequence>
<dbReference type="Pfam" id="PF13613">
    <property type="entry name" value="HTH_Tnp_4"/>
    <property type="match status" value="1"/>
</dbReference>
<keyword evidence="3" id="KW-0175">Coiled coil</keyword>
<dbReference type="GO" id="GO:0046872">
    <property type="term" value="F:metal ion binding"/>
    <property type="evidence" value="ECO:0007669"/>
    <property type="project" value="UniProtKB-KW"/>
</dbReference>
<accession>A0A6B0VEI9</accession>
<evidence type="ECO:0000313" key="7">
    <source>
        <dbReference type="EMBL" id="MXU99648.1"/>
    </source>
</evidence>
<feature type="coiled-coil region" evidence="3">
    <location>
        <begin position="92"/>
        <end position="151"/>
    </location>
</feature>
<evidence type="ECO:0000259" key="5">
    <source>
        <dbReference type="Pfam" id="PF13359"/>
    </source>
</evidence>
<feature type="domain" description="Transposase Helix-turn-helix" evidence="6">
    <location>
        <begin position="215"/>
        <end position="263"/>
    </location>
</feature>
<evidence type="ECO:0000256" key="1">
    <source>
        <dbReference type="ARBA" id="ARBA00001968"/>
    </source>
</evidence>
<feature type="domain" description="DDE Tnp4" evidence="5">
    <location>
        <begin position="295"/>
        <end position="454"/>
    </location>
</feature>
<keyword evidence="2" id="KW-0479">Metal-binding</keyword>
<organism evidence="7">
    <name type="scientific">Ixodes ricinus</name>
    <name type="common">Common tick</name>
    <name type="synonym">Acarus ricinus</name>
    <dbReference type="NCBI Taxonomy" id="34613"/>
    <lineage>
        <taxon>Eukaryota</taxon>
        <taxon>Metazoa</taxon>
        <taxon>Ecdysozoa</taxon>
        <taxon>Arthropoda</taxon>
        <taxon>Chelicerata</taxon>
        <taxon>Arachnida</taxon>
        <taxon>Acari</taxon>
        <taxon>Parasitiformes</taxon>
        <taxon>Ixodida</taxon>
        <taxon>Ixodoidea</taxon>
        <taxon>Ixodidae</taxon>
        <taxon>Ixodinae</taxon>
        <taxon>Ixodes</taxon>
    </lineage>
</organism>
<protein>
    <submittedName>
        <fullName evidence="7">Putative tick transposon</fullName>
    </submittedName>
</protein>
<proteinExistence type="predicted"/>